<dbReference type="InterPro" id="IPR042619">
    <property type="entry name" value="BBS10"/>
</dbReference>
<dbReference type="Pfam" id="PF00118">
    <property type="entry name" value="Cpn60_TCP1"/>
    <property type="match status" value="1"/>
</dbReference>
<evidence type="ECO:0000313" key="1">
    <source>
        <dbReference type="EMBL" id="KAH3772540.1"/>
    </source>
</evidence>
<dbReference type="OrthoDB" id="9393833at2759"/>
<sequence length="631" mass="69357">MTSSQVDLHLILQVVSSLRKVVASGYGPQCAHTLLTSQTGKAVVTSDGLTIIEALNVAHPLAQVIVKAIQSCMRQTQDGAKTFLLLLDNLIINIGHHIAKGCFSHSGLCSLSQPRVLQNGMLCARKAIGEFENDILPIIKSAVYKRCLDFREEVLQQIGMSEVLKRVCNATIMPHYSGRVSNFMSDLLVMSVLGGQEAVSYSNIRFVSQYFQKLVVKVPNRGYSECTTVEPLLIRNKVKVAVSGINILVEKEIKALVLMSGVDLTTASGDLNRETINIKHGTLTSLLLHRRKSVQSFAGTCQRLKISLLLCSETVPNYAGEIFEKHGISVIAFVESDDIELLEMLTKKLALSSIYDEISDINVIELQKVSEMTIGGENYTQLLVPGLINWKHLIVCAPTVGLVDQATIVFSKALHALNMCFVDINTLNYDAEHESVNERATNPANHNLAENDVGITKSEDDECVTELDNVEKSANFSKGDCFGKKILANDVEGDKLGDNSSVILFIQGGGTFEVLMSVILQRLVSKCTDVNTAEVCKAMSDMFKDCVHTLHDCTAKQGHDTRRLNEIWSKLQKEQSCGLSRRGNPIDWTNSPVFEPIASKMHVFECVVGLIKQLLGLDGIVSVKKIYTKES</sequence>
<dbReference type="InterPro" id="IPR027409">
    <property type="entry name" value="GroEL-like_apical_dom_sf"/>
</dbReference>
<dbReference type="PANTHER" id="PTHR14667">
    <property type="entry name" value="BARDET-BIEDL SYNDROME 10 PROTEIN"/>
    <property type="match status" value="1"/>
</dbReference>
<organism evidence="1 2">
    <name type="scientific">Dreissena polymorpha</name>
    <name type="common">Zebra mussel</name>
    <name type="synonym">Mytilus polymorpha</name>
    <dbReference type="NCBI Taxonomy" id="45954"/>
    <lineage>
        <taxon>Eukaryota</taxon>
        <taxon>Metazoa</taxon>
        <taxon>Spiralia</taxon>
        <taxon>Lophotrochozoa</taxon>
        <taxon>Mollusca</taxon>
        <taxon>Bivalvia</taxon>
        <taxon>Autobranchia</taxon>
        <taxon>Heteroconchia</taxon>
        <taxon>Euheterodonta</taxon>
        <taxon>Imparidentia</taxon>
        <taxon>Neoheterodontei</taxon>
        <taxon>Myida</taxon>
        <taxon>Dreissenoidea</taxon>
        <taxon>Dreissenidae</taxon>
        <taxon>Dreissena</taxon>
    </lineage>
</organism>
<dbReference type="InterPro" id="IPR027410">
    <property type="entry name" value="TCP-1-like_intermed_sf"/>
</dbReference>
<dbReference type="InterPro" id="IPR027413">
    <property type="entry name" value="GROEL-like_equatorial_sf"/>
</dbReference>
<name>A0A9D4E4Z0_DREPO</name>
<reference evidence="1" key="1">
    <citation type="journal article" date="2019" name="bioRxiv">
        <title>The Genome of the Zebra Mussel, Dreissena polymorpha: A Resource for Invasive Species Research.</title>
        <authorList>
            <person name="McCartney M.A."/>
            <person name="Auch B."/>
            <person name="Kono T."/>
            <person name="Mallez S."/>
            <person name="Zhang Y."/>
            <person name="Obille A."/>
            <person name="Becker A."/>
            <person name="Abrahante J.E."/>
            <person name="Garbe J."/>
            <person name="Badalamenti J.P."/>
            <person name="Herman A."/>
            <person name="Mangelson H."/>
            <person name="Liachko I."/>
            <person name="Sullivan S."/>
            <person name="Sone E.D."/>
            <person name="Koren S."/>
            <person name="Silverstein K.A.T."/>
            <person name="Beckman K.B."/>
            <person name="Gohl D.M."/>
        </authorList>
    </citation>
    <scope>NUCLEOTIDE SEQUENCE</scope>
    <source>
        <strain evidence="1">Duluth1</strain>
        <tissue evidence="1">Whole animal</tissue>
    </source>
</reference>
<dbReference type="Gene3D" id="3.30.260.10">
    <property type="entry name" value="TCP-1-like chaperonin intermediate domain"/>
    <property type="match status" value="1"/>
</dbReference>
<dbReference type="Gene3D" id="3.50.7.10">
    <property type="entry name" value="GroEL"/>
    <property type="match status" value="1"/>
</dbReference>
<dbReference type="GO" id="GO:0051131">
    <property type="term" value="P:chaperone-mediated protein complex assembly"/>
    <property type="evidence" value="ECO:0007669"/>
    <property type="project" value="InterPro"/>
</dbReference>
<comment type="caution">
    <text evidence="1">The sequence shown here is derived from an EMBL/GenBank/DDBJ whole genome shotgun (WGS) entry which is preliminary data.</text>
</comment>
<accession>A0A9D4E4Z0</accession>
<dbReference type="EMBL" id="JAIWYP010000009">
    <property type="protein sequence ID" value="KAH3772540.1"/>
    <property type="molecule type" value="Genomic_DNA"/>
</dbReference>
<protein>
    <submittedName>
        <fullName evidence="1">Uncharacterized protein</fullName>
    </submittedName>
</protein>
<dbReference type="Proteomes" id="UP000828390">
    <property type="component" value="Unassembled WGS sequence"/>
</dbReference>
<dbReference type="GO" id="GO:0005524">
    <property type="term" value="F:ATP binding"/>
    <property type="evidence" value="ECO:0007669"/>
    <property type="project" value="InterPro"/>
</dbReference>
<dbReference type="SUPFAM" id="SSF48592">
    <property type="entry name" value="GroEL equatorial domain-like"/>
    <property type="match status" value="1"/>
</dbReference>
<dbReference type="PANTHER" id="PTHR14667:SF2">
    <property type="entry name" value="BARDET-BIEDL SYNDROME 10 PROTEIN"/>
    <property type="match status" value="1"/>
</dbReference>
<evidence type="ECO:0000313" key="2">
    <source>
        <dbReference type="Proteomes" id="UP000828390"/>
    </source>
</evidence>
<dbReference type="InterPro" id="IPR002423">
    <property type="entry name" value="Cpn60/GroEL/TCP-1"/>
</dbReference>
<dbReference type="AlphaFoldDB" id="A0A9D4E4Z0"/>
<dbReference type="Gene3D" id="1.10.560.10">
    <property type="entry name" value="GroEL-like equatorial domain"/>
    <property type="match status" value="1"/>
</dbReference>
<proteinExistence type="predicted"/>
<dbReference type="SUPFAM" id="SSF52029">
    <property type="entry name" value="GroEL apical domain-like"/>
    <property type="match status" value="1"/>
</dbReference>
<reference evidence="1" key="2">
    <citation type="submission" date="2020-11" db="EMBL/GenBank/DDBJ databases">
        <authorList>
            <person name="McCartney M.A."/>
            <person name="Auch B."/>
            <person name="Kono T."/>
            <person name="Mallez S."/>
            <person name="Becker A."/>
            <person name="Gohl D.M."/>
            <person name="Silverstein K.A.T."/>
            <person name="Koren S."/>
            <person name="Bechman K.B."/>
            <person name="Herman A."/>
            <person name="Abrahante J.E."/>
            <person name="Garbe J."/>
        </authorList>
    </citation>
    <scope>NUCLEOTIDE SEQUENCE</scope>
    <source>
        <strain evidence="1">Duluth1</strain>
        <tissue evidence="1">Whole animal</tissue>
    </source>
</reference>
<gene>
    <name evidence="1" type="ORF">DPMN_173880</name>
</gene>
<keyword evidence="2" id="KW-1185">Reference proteome</keyword>